<evidence type="ECO:0000256" key="3">
    <source>
        <dbReference type="ARBA" id="ARBA00022448"/>
    </source>
</evidence>
<dbReference type="EMBL" id="JANBVO010000031">
    <property type="protein sequence ID" value="KAJ9138217.1"/>
    <property type="molecule type" value="Genomic_DNA"/>
</dbReference>
<reference evidence="10" key="1">
    <citation type="submission" date="2022-07" db="EMBL/GenBank/DDBJ databases">
        <title>Fungi with potential for degradation of polypropylene.</title>
        <authorList>
            <person name="Gostincar C."/>
        </authorList>
    </citation>
    <scope>NUCLEOTIDE SEQUENCE</scope>
    <source>
        <strain evidence="10">EXF-13308</strain>
    </source>
</reference>
<dbReference type="InterPro" id="IPR020846">
    <property type="entry name" value="MFS_dom"/>
</dbReference>
<feature type="domain" description="Major facilitator superfamily (MFS) profile" evidence="9">
    <location>
        <begin position="39"/>
        <end position="478"/>
    </location>
</feature>
<dbReference type="Gene3D" id="1.20.1250.20">
    <property type="entry name" value="MFS general substrate transporter like domains"/>
    <property type="match status" value="1"/>
</dbReference>
<organism evidence="10 11">
    <name type="scientific">Pleurostoma richardsiae</name>
    <dbReference type="NCBI Taxonomy" id="41990"/>
    <lineage>
        <taxon>Eukaryota</taxon>
        <taxon>Fungi</taxon>
        <taxon>Dikarya</taxon>
        <taxon>Ascomycota</taxon>
        <taxon>Pezizomycotina</taxon>
        <taxon>Sordariomycetes</taxon>
        <taxon>Sordariomycetidae</taxon>
        <taxon>Calosphaeriales</taxon>
        <taxon>Pleurostomataceae</taxon>
        <taxon>Pleurostoma</taxon>
    </lineage>
</organism>
<gene>
    <name evidence="10" type="ORF">NKR23_g8767</name>
</gene>
<dbReference type="InterPro" id="IPR005829">
    <property type="entry name" value="Sugar_transporter_CS"/>
</dbReference>
<dbReference type="FunFam" id="1.20.1250.20:FF:000117">
    <property type="entry name" value="MFS hexose transporter"/>
    <property type="match status" value="1"/>
</dbReference>
<evidence type="ECO:0000256" key="6">
    <source>
        <dbReference type="ARBA" id="ARBA00023136"/>
    </source>
</evidence>
<evidence type="ECO:0000313" key="10">
    <source>
        <dbReference type="EMBL" id="KAJ9138217.1"/>
    </source>
</evidence>
<name>A0AA38RSQ7_9PEZI</name>
<dbReference type="AlphaFoldDB" id="A0AA38RSQ7"/>
<evidence type="ECO:0000313" key="11">
    <source>
        <dbReference type="Proteomes" id="UP001174694"/>
    </source>
</evidence>
<evidence type="ECO:0000256" key="5">
    <source>
        <dbReference type="ARBA" id="ARBA00022989"/>
    </source>
</evidence>
<keyword evidence="3 7" id="KW-0813">Transport</keyword>
<dbReference type="PROSITE" id="PS50850">
    <property type="entry name" value="MFS"/>
    <property type="match status" value="1"/>
</dbReference>
<dbReference type="Proteomes" id="UP001174694">
    <property type="component" value="Unassembled WGS sequence"/>
</dbReference>
<dbReference type="Pfam" id="PF00083">
    <property type="entry name" value="Sugar_tr"/>
    <property type="match status" value="1"/>
</dbReference>
<keyword evidence="4 8" id="KW-0812">Transmembrane</keyword>
<evidence type="ECO:0000256" key="4">
    <source>
        <dbReference type="ARBA" id="ARBA00022692"/>
    </source>
</evidence>
<feature type="transmembrane region" description="Helical" evidence="8">
    <location>
        <begin position="353"/>
        <end position="376"/>
    </location>
</feature>
<accession>A0AA38RSQ7</accession>
<comment type="similarity">
    <text evidence="2 7">Belongs to the major facilitator superfamily. Sugar transporter (TC 2.A.1.1) family.</text>
</comment>
<dbReference type="GO" id="GO:0016020">
    <property type="term" value="C:membrane"/>
    <property type="evidence" value="ECO:0007669"/>
    <property type="project" value="UniProtKB-SubCell"/>
</dbReference>
<evidence type="ECO:0000259" key="9">
    <source>
        <dbReference type="PROSITE" id="PS50850"/>
    </source>
</evidence>
<evidence type="ECO:0000256" key="1">
    <source>
        <dbReference type="ARBA" id="ARBA00004141"/>
    </source>
</evidence>
<evidence type="ECO:0000256" key="8">
    <source>
        <dbReference type="SAM" id="Phobius"/>
    </source>
</evidence>
<dbReference type="PANTHER" id="PTHR48022">
    <property type="entry name" value="PLASTIDIC GLUCOSE TRANSPORTER 4"/>
    <property type="match status" value="1"/>
</dbReference>
<dbReference type="InterPro" id="IPR005828">
    <property type="entry name" value="MFS_sugar_transport-like"/>
</dbReference>
<evidence type="ECO:0000256" key="7">
    <source>
        <dbReference type="RuleBase" id="RU003346"/>
    </source>
</evidence>
<protein>
    <submittedName>
        <fullName evidence="10">General substrate transporter</fullName>
    </submittedName>
</protein>
<dbReference type="InterPro" id="IPR003663">
    <property type="entry name" value="Sugar/inositol_transpt"/>
</dbReference>
<dbReference type="NCBIfam" id="TIGR00879">
    <property type="entry name" value="SP"/>
    <property type="match status" value="1"/>
</dbReference>
<evidence type="ECO:0000256" key="2">
    <source>
        <dbReference type="ARBA" id="ARBA00010992"/>
    </source>
</evidence>
<proteinExistence type="inferred from homology"/>
<feature type="transmembrane region" description="Helical" evidence="8">
    <location>
        <begin position="109"/>
        <end position="132"/>
    </location>
</feature>
<dbReference type="InterPro" id="IPR036259">
    <property type="entry name" value="MFS_trans_sf"/>
</dbReference>
<keyword evidence="11" id="KW-1185">Reference proteome</keyword>
<keyword evidence="6 8" id="KW-0472">Membrane</keyword>
<feature type="transmembrane region" description="Helical" evidence="8">
    <location>
        <begin position="424"/>
        <end position="445"/>
    </location>
</feature>
<keyword evidence="5 8" id="KW-1133">Transmembrane helix</keyword>
<comment type="subcellular location">
    <subcellularLocation>
        <location evidence="1">Membrane</location>
        <topology evidence="1">Multi-pass membrane protein</topology>
    </subcellularLocation>
</comment>
<dbReference type="GO" id="GO:0005351">
    <property type="term" value="F:carbohydrate:proton symporter activity"/>
    <property type="evidence" value="ECO:0007669"/>
    <property type="project" value="TreeGrafter"/>
</dbReference>
<feature type="transmembrane region" description="Helical" evidence="8">
    <location>
        <begin position="382"/>
        <end position="412"/>
    </location>
</feature>
<feature type="transmembrane region" description="Helical" evidence="8">
    <location>
        <begin position="77"/>
        <end position="100"/>
    </location>
</feature>
<dbReference type="PROSITE" id="PS00216">
    <property type="entry name" value="SUGAR_TRANSPORT_1"/>
    <property type="match status" value="1"/>
</dbReference>
<feature type="transmembrane region" description="Helical" evidence="8">
    <location>
        <begin position="451"/>
        <end position="474"/>
    </location>
</feature>
<dbReference type="InterPro" id="IPR050360">
    <property type="entry name" value="MFS_Sugar_Transporters"/>
</dbReference>
<comment type="caution">
    <text evidence="10">The sequence shown here is derived from an EMBL/GenBank/DDBJ whole genome shotgun (WGS) entry which is preliminary data.</text>
</comment>
<feature type="transmembrane region" description="Helical" evidence="8">
    <location>
        <begin position="36"/>
        <end position="57"/>
    </location>
</feature>
<dbReference type="PANTHER" id="PTHR48022:SF66">
    <property type="entry name" value="MFS HEXOSE TRANSPORTER"/>
    <property type="match status" value="1"/>
</dbReference>
<sequence length="515" mass="57910">MVQLSVPAKDQVVLAEAEAPEFEKVNWSKDPGLRKLYFYAAVLMVASATTGYDGSLLNTSQQFDQWQDYFDHPDENSLGLMTNLFNIGSIVSFFITPYFCDLYGRKPPILAGCLIMILGGFLTAFSHGYAMYCGGRFTLGFGNSLAQMSSPMLLTEICHPQHRGPVTAVYNCLWNLGNLICTFIGWGTVHVAGEWSWRSITLIQIVPSLIQVTFIWWIPESPRWLVSKDRDEEALAILAKFHANGDVQNSTVQFEFREIRETLKMEEQAKKTSYMDFLRTKGNRWRLAIVISIGVISQYSGNAVISNYMNAVYEGAGIHDQNQKLALSSGKTVLDLSCAIAAAFTVDKFGRRPLFMTAITGMTLSFTLWTVMAAMYDQKGTMAFGITQIVFVWIFGIFYDIGFSGLLVAYTLEVLPYHLRAKGMTIMNLTVQAILALGNQTNLLAWNNLPAHWNLCLLYTLWDFVELIWVYFIFVETKGPTLEEIAKIFDGDHAVAQISLQQVEKEVALEQKEKA</sequence>
<dbReference type="SUPFAM" id="SSF103473">
    <property type="entry name" value="MFS general substrate transporter"/>
    <property type="match status" value="1"/>
</dbReference>